<dbReference type="InterPro" id="IPR000073">
    <property type="entry name" value="AB_hydrolase_1"/>
</dbReference>
<dbReference type="Proteomes" id="UP000233256">
    <property type="component" value="Unassembled WGS sequence"/>
</dbReference>
<dbReference type="EMBL" id="PGXC01000021">
    <property type="protein sequence ID" value="PKK89301.1"/>
    <property type="molecule type" value="Genomic_DNA"/>
</dbReference>
<name>A0A2N1PLT6_9BACT</name>
<dbReference type="Pfam" id="PF12697">
    <property type="entry name" value="Abhydrolase_6"/>
    <property type="match status" value="1"/>
</dbReference>
<dbReference type="AlphaFoldDB" id="A0A2N1PLT6"/>
<dbReference type="Gene3D" id="3.40.50.1820">
    <property type="entry name" value="alpha/beta hydrolase"/>
    <property type="match status" value="1"/>
</dbReference>
<evidence type="ECO:0000313" key="2">
    <source>
        <dbReference type="EMBL" id="PKK89301.1"/>
    </source>
</evidence>
<accession>A0A2N1PLT6</accession>
<reference evidence="2 3" key="1">
    <citation type="journal article" date="2017" name="ISME J.">
        <title>Potential for microbial H2 and metal transformations associated with novel bacteria and archaea in deep terrestrial subsurface sediments.</title>
        <authorList>
            <person name="Hernsdorf A.W."/>
            <person name="Amano Y."/>
            <person name="Miyakawa K."/>
            <person name="Ise K."/>
            <person name="Suzuki Y."/>
            <person name="Anantharaman K."/>
            <person name="Probst A."/>
            <person name="Burstein D."/>
            <person name="Thomas B.C."/>
            <person name="Banfield J.F."/>
        </authorList>
    </citation>
    <scope>NUCLEOTIDE SEQUENCE [LARGE SCALE GENOMIC DNA]</scope>
    <source>
        <strain evidence="2">HGW-Wallbacteria-1</strain>
    </source>
</reference>
<organism evidence="2 3">
    <name type="scientific">Candidatus Wallbacteria bacterium HGW-Wallbacteria-1</name>
    <dbReference type="NCBI Taxonomy" id="2013854"/>
    <lineage>
        <taxon>Bacteria</taxon>
        <taxon>Candidatus Walliibacteriota</taxon>
    </lineage>
</organism>
<gene>
    <name evidence="2" type="ORF">CVV64_15035</name>
</gene>
<protein>
    <recommendedName>
        <fullName evidence="1">AB hydrolase-1 domain-containing protein</fullName>
    </recommendedName>
</protein>
<feature type="domain" description="AB hydrolase-1" evidence="1">
    <location>
        <begin position="77"/>
        <end position="302"/>
    </location>
</feature>
<evidence type="ECO:0000259" key="1">
    <source>
        <dbReference type="Pfam" id="PF12697"/>
    </source>
</evidence>
<evidence type="ECO:0000313" key="3">
    <source>
        <dbReference type="Proteomes" id="UP000233256"/>
    </source>
</evidence>
<comment type="caution">
    <text evidence="2">The sequence shown here is derived from an EMBL/GenBank/DDBJ whole genome shotgun (WGS) entry which is preliminary data.</text>
</comment>
<sequence length="331" mass="36425">MNPLALLRKALGRDHRELDMQPAPDGHDSGPFRPSPMVFTGCDETPLAATLYWHQQPAAGESVVLISPAICSPRQLYAPLSLRLALNRPVIVYDHRCHNGNKGRFSIELMAEDLKAILSQLQARGLKVGVVGHSLGGMLCGIACARGASMAGQILMAAPPSLVTTCRKVPHHSGQASIYLYNLIRAIRSPHYLRQLIERELFFPWDFIRNPSLLALSPGDDQCWNDVLREIWAAPGIAEYAETIRKSAMPTLFLWGSMDSTHGLTRNGGNLPTHFRKYVETVTRGNSSASLEILPGLSHYFTKDKRSAVPIASDNTAAPEAIERFLNTILD</sequence>
<dbReference type="SUPFAM" id="SSF53474">
    <property type="entry name" value="alpha/beta-Hydrolases"/>
    <property type="match status" value="1"/>
</dbReference>
<proteinExistence type="predicted"/>
<dbReference type="InterPro" id="IPR029058">
    <property type="entry name" value="AB_hydrolase_fold"/>
</dbReference>